<protein>
    <submittedName>
        <fullName evidence="2">Uncharacterized protein</fullName>
    </submittedName>
</protein>
<keyword evidence="3" id="KW-1185">Reference proteome</keyword>
<dbReference type="Proteomes" id="UP001419268">
    <property type="component" value="Unassembled WGS sequence"/>
</dbReference>
<dbReference type="EMBL" id="JBBNAG010000011">
    <property type="protein sequence ID" value="KAK9095560.1"/>
    <property type="molecule type" value="Genomic_DNA"/>
</dbReference>
<evidence type="ECO:0000313" key="2">
    <source>
        <dbReference type="EMBL" id="KAK9095560.1"/>
    </source>
</evidence>
<reference evidence="2 3" key="1">
    <citation type="submission" date="2024-01" db="EMBL/GenBank/DDBJ databases">
        <title>Genome assemblies of Stephania.</title>
        <authorList>
            <person name="Yang L."/>
        </authorList>
    </citation>
    <scope>NUCLEOTIDE SEQUENCE [LARGE SCALE GENOMIC DNA]</scope>
    <source>
        <strain evidence="2">JXDWG</strain>
        <tissue evidence="2">Leaf</tissue>
    </source>
</reference>
<evidence type="ECO:0000256" key="1">
    <source>
        <dbReference type="SAM" id="Phobius"/>
    </source>
</evidence>
<keyword evidence="1" id="KW-0472">Membrane</keyword>
<feature type="transmembrane region" description="Helical" evidence="1">
    <location>
        <begin position="20"/>
        <end position="42"/>
    </location>
</feature>
<dbReference type="AlphaFoldDB" id="A0AAP0EL88"/>
<organism evidence="2 3">
    <name type="scientific">Stephania cephalantha</name>
    <dbReference type="NCBI Taxonomy" id="152367"/>
    <lineage>
        <taxon>Eukaryota</taxon>
        <taxon>Viridiplantae</taxon>
        <taxon>Streptophyta</taxon>
        <taxon>Embryophyta</taxon>
        <taxon>Tracheophyta</taxon>
        <taxon>Spermatophyta</taxon>
        <taxon>Magnoliopsida</taxon>
        <taxon>Ranunculales</taxon>
        <taxon>Menispermaceae</taxon>
        <taxon>Menispermoideae</taxon>
        <taxon>Cissampelideae</taxon>
        <taxon>Stephania</taxon>
    </lineage>
</organism>
<evidence type="ECO:0000313" key="3">
    <source>
        <dbReference type="Proteomes" id="UP001419268"/>
    </source>
</evidence>
<sequence length="57" mass="6836">MTVLESTMRYFRNLPITNFFAPASSILYFFSRLFHTSFAVSYDEYMSYKLSSKQLRM</sequence>
<keyword evidence="1" id="KW-0812">Transmembrane</keyword>
<gene>
    <name evidence="2" type="ORF">Scep_027029</name>
</gene>
<comment type="caution">
    <text evidence="2">The sequence shown here is derived from an EMBL/GenBank/DDBJ whole genome shotgun (WGS) entry which is preliminary data.</text>
</comment>
<accession>A0AAP0EL88</accession>
<proteinExistence type="predicted"/>
<keyword evidence="1" id="KW-1133">Transmembrane helix</keyword>
<name>A0AAP0EL88_9MAGN</name>